<feature type="region of interest" description="Disordered" evidence="1">
    <location>
        <begin position="34"/>
        <end position="62"/>
    </location>
</feature>
<name>A0AAD1U1Z7_EUPCR</name>
<feature type="region of interest" description="Disordered" evidence="1">
    <location>
        <begin position="154"/>
        <end position="174"/>
    </location>
</feature>
<reference evidence="2" key="1">
    <citation type="submission" date="2023-07" db="EMBL/GenBank/DDBJ databases">
        <authorList>
            <consortium name="AG Swart"/>
            <person name="Singh M."/>
            <person name="Singh A."/>
            <person name="Seah K."/>
            <person name="Emmerich C."/>
        </authorList>
    </citation>
    <scope>NUCLEOTIDE SEQUENCE</scope>
    <source>
        <strain evidence="2">DP1</strain>
    </source>
</reference>
<evidence type="ECO:0000313" key="3">
    <source>
        <dbReference type="Proteomes" id="UP001295684"/>
    </source>
</evidence>
<evidence type="ECO:0000313" key="2">
    <source>
        <dbReference type="EMBL" id="CAI2360483.1"/>
    </source>
</evidence>
<proteinExistence type="predicted"/>
<evidence type="ECO:0000256" key="1">
    <source>
        <dbReference type="SAM" id="MobiDB-lite"/>
    </source>
</evidence>
<gene>
    <name evidence="2" type="ORF">ECRASSUSDP1_LOCUS1787</name>
</gene>
<sequence>MSASHNSPSSQVALPDPSKMYALDFKNLDSSSVKNKFVGKKSKNRQSQGNMKGFGQLPPTFSPSQQDLYIKKLRRNIMRKQKITLDPNTKPMTLVKPQNLIIKSSILGLKSKRTLEHSFNGEQEASLHKPQNNESRRCLERKYPNMHIKVKCNAKKKSRNYASQSKTDNNKISSKYQNLPKIHSIAPSPPANPFEKPSLQRLRKKSKFCRNINKPFPSLSFKKPRMNKYQIYGLEESRLAGTKKKSVQERGCVSSVKDQYWDGYSFENRRYSRDSSGLRLMDVIPAKSDHQYIKRRQKMTDLCQSMV</sequence>
<dbReference type="EMBL" id="CAMPGE010001680">
    <property type="protein sequence ID" value="CAI2360483.1"/>
    <property type="molecule type" value="Genomic_DNA"/>
</dbReference>
<protein>
    <submittedName>
        <fullName evidence="2">Uncharacterized protein</fullName>
    </submittedName>
</protein>
<keyword evidence="3" id="KW-1185">Reference proteome</keyword>
<feature type="compositionally biased region" description="Polar residues" evidence="1">
    <location>
        <begin position="160"/>
        <end position="174"/>
    </location>
</feature>
<dbReference type="Proteomes" id="UP001295684">
    <property type="component" value="Unassembled WGS sequence"/>
</dbReference>
<accession>A0AAD1U1Z7</accession>
<dbReference type="AlphaFoldDB" id="A0AAD1U1Z7"/>
<comment type="caution">
    <text evidence="2">The sequence shown here is derived from an EMBL/GenBank/DDBJ whole genome shotgun (WGS) entry which is preliminary data.</text>
</comment>
<organism evidence="2 3">
    <name type="scientific">Euplotes crassus</name>
    <dbReference type="NCBI Taxonomy" id="5936"/>
    <lineage>
        <taxon>Eukaryota</taxon>
        <taxon>Sar</taxon>
        <taxon>Alveolata</taxon>
        <taxon>Ciliophora</taxon>
        <taxon>Intramacronucleata</taxon>
        <taxon>Spirotrichea</taxon>
        <taxon>Hypotrichia</taxon>
        <taxon>Euplotida</taxon>
        <taxon>Euplotidae</taxon>
        <taxon>Moneuplotes</taxon>
    </lineage>
</organism>